<dbReference type="InterPro" id="IPR002640">
    <property type="entry name" value="Arylesterase"/>
</dbReference>
<name>A0ABP0AS10_9PEZI</name>
<sequence length="399" mass="42730">MGPFSSRRVFRGSVLVATAAVVFRGHLAGLAGHIDIDKAGKLQQWADSAPLNNGACVVDALANACEDVVVHAASGTVFAACGDPRGRTQWYPPAGQRNADGRAAVATFREQLFKHDLATGTTTELTIEGVDGDFVMHGIDVWSSPTDPSLVHIFAVRHTRAGDAISIFAHTLGTDTATLLRDVRHPGIKTANGVAAMGPFAFYMTNDHYFFFDPWRTLEETFGPWTWATNVQYCDAAADEVVCKTVAGPYPAANGIAVWEDRLFVGDSQNGTLRVFQQRPDHGVDYVSQVELGAAADNIKIDPSTGDLVVAIFPAVENLPEYLANVEKLGKELRVSTGTLRIPKASGYATTELLYFDDGGVLSDMTAMALDPVHNVLVGAAVLQYGGFAVCKIGHTKYA</sequence>
<comment type="similarity">
    <text evidence="1">Belongs to the paraoxonase family.</text>
</comment>
<dbReference type="PRINTS" id="PR01785">
    <property type="entry name" value="PARAOXONASE"/>
</dbReference>
<keyword evidence="4" id="KW-0325">Glycoprotein</keyword>
<evidence type="ECO:0000313" key="6">
    <source>
        <dbReference type="Proteomes" id="UP001642405"/>
    </source>
</evidence>
<evidence type="ECO:0000256" key="4">
    <source>
        <dbReference type="ARBA" id="ARBA00023180"/>
    </source>
</evidence>
<gene>
    <name evidence="5" type="ORF">SCUCBS95973_000654</name>
</gene>
<evidence type="ECO:0000256" key="3">
    <source>
        <dbReference type="ARBA" id="ARBA00023157"/>
    </source>
</evidence>
<dbReference type="Proteomes" id="UP001642405">
    <property type="component" value="Unassembled WGS sequence"/>
</dbReference>
<organism evidence="5 6">
    <name type="scientific">Sporothrix curviconia</name>
    <dbReference type="NCBI Taxonomy" id="1260050"/>
    <lineage>
        <taxon>Eukaryota</taxon>
        <taxon>Fungi</taxon>
        <taxon>Dikarya</taxon>
        <taxon>Ascomycota</taxon>
        <taxon>Pezizomycotina</taxon>
        <taxon>Sordariomycetes</taxon>
        <taxon>Sordariomycetidae</taxon>
        <taxon>Ophiostomatales</taxon>
        <taxon>Ophiostomataceae</taxon>
        <taxon>Sporothrix</taxon>
    </lineage>
</organism>
<evidence type="ECO:0000256" key="1">
    <source>
        <dbReference type="ARBA" id="ARBA00008595"/>
    </source>
</evidence>
<protein>
    <submittedName>
        <fullName evidence="5">Uncharacterized protein</fullName>
    </submittedName>
</protein>
<dbReference type="Gene3D" id="2.120.10.30">
    <property type="entry name" value="TolB, C-terminal domain"/>
    <property type="match status" value="1"/>
</dbReference>
<dbReference type="PANTHER" id="PTHR11799:SF12">
    <property type="entry name" value="PARAOXONASE-RELATED"/>
    <property type="match status" value="1"/>
</dbReference>
<dbReference type="InterPro" id="IPR051288">
    <property type="entry name" value="Serum_paraoxonase/arylesterase"/>
</dbReference>
<proteinExistence type="inferred from homology"/>
<dbReference type="Pfam" id="PF01731">
    <property type="entry name" value="Arylesterase"/>
    <property type="match status" value="1"/>
</dbReference>
<evidence type="ECO:0000256" key="2">
    <source>
        <dbReference type="ARBA" id="ARBA00022801"/>
    </source>
</evidence>
<keyword evidence="3" id="KW-1015">Disulfide bond</keyword>
<dbReference type="EMBL" id="CAWUHB010000002">
    <property type="protein sequence ID" value="CAK7210030.1"/>
    <property type="molecule type" value="Genomic_DNA"/>
</dbReference>
<evidence type="ECO:0000313" key="5">
    <source>
        <dbReference type="EMBL" id="CAK7210030.1"/>
    </source>
</evidence>
<comment type="caution">
    <text evidence="5">The sequence shown here is derived from an EMBL/GenBank/DDBJ whole genome shotgun (WGS) entry which is preliminary data.</text>
</comment>
<dbReference type="SUPFAM" id="SSF63829">
    <property type="entry name" value="Calcium-dependent phosphotriesterase"/>
    <property type="match status" value="1"/>
</dbReference>
<keyword evidence="2" id="KW-0378">Hydrolase</keyword>
<dbReference type="PANTHER" id="PTHR11799">
    <property type="entry name" value="PARAOXONASE"/>
    <property type="match status" value="1"/>
</dbReference>
<reference evidence="5 6" key="1">
    <citation type="submission" date="2024-01" db="EMBL/GenBank/DDBJ databases">
        <authorList>
            <person name="Allen C."/>
            <person name="Tagirdzhanova G."/>
        </authorList>
    </citation>
    <scope>NUCLEOTIDE SEQUENCE [LARGE SCALE GENOMIC DNA]</scope>
</reference>
<keyword evidence="6" id="KW-1185">Reference proteome</keyword>
<dbReference type="InterPro" id="IPR011042">
    <property type="entry name" value="6-blade_b-propeller_TolB-like"/>
</dbReference>
<accession>A0ABP0AS10</accession>